<dbReference type="Pfam" id="PF01979">
    <property type="entry name" value="Amidohydro_1"/>
    <property type="match status" value="2"/>
</dbReference>
<dbReference type="PANTHER" id="PTHR43794:SF11">
    <property type="entry name" value="AMIDOHYDROLASE-RELATED DOMAIN-CONTAINING PROTEIN"/>
    <property type="match status" value="1"/>
</dbReference>
<dbReference type="PANTHER" id="PTHR43794">
    <property type="entry name" value="AMINOHYDROLASE SSNA-RELATED"/>
    <property type="match status" value="1"/>
</dbReference>
<dbReference type="OrthoDB" id="194468at2759"/>
<dbReference type="SUPFAM" id="SSF51338">
    <property type="entry name" value="Composite domain of metallo-dependent hydrolases"/>
    <property type="match status" value="1"/>
</dbReference>
<dbReference type="Gene3D" id="3.20.20.140">
    <property type="entry name" value="Metal-dependent hydrolases"/>
    <property type="match status" value="1"/>
</dbReference>
<proteinExistence type="predicted"/>
<dbReference type="Proteomes" id="UP000452235">
    <property type="component" value="Unassembled WGS sequence"/>
</dbReference>
<dbReference type="AlphaFoldDB" id="A0A5M3Z936"/>
<sequence length="498" mass="54393">MSSSILLTNATILVPSGEGKDYVRPLCQHSLLIEGNKISEIAPEIIPLTPDTHVVDCTGKIISPGFIDTHHHLWQTQLKGRHADQTLLEYMPTGNFQQANYTPEDIYWGQLAGCLEALDAGTTTVVDHAHMNVSPAHSTNGLDATVASGIRSVFCYTPTTKLKAWKPEFVPADDMLGDWVLHQLDDLASSAPWGDRRVQLGLAFDGFFLPKEAVVGLYQRARKAGVKLITTHYVRGYFNDSSLVDTLDSYGLLGPDILLSHATNLTDSDVEKLTRAKAWISSTPDTELQMGHGNPVCFRPGCSDISSLGIDCHSNNSSDIVTQIRLALQSERARRNEAVIAEGKNLRSLNLSVQDAFRLGTIQGARAIHMEDQLGSIEVGKLADLVIFDGRSPGMICAAEQDPVAAIVLHSSIRDIDTVIVDGRIRKLEGRLVPVDIDPVFEGVTIPTQSADWGVVAQELLASRKRIEAAMVKAGANDYEHLMAGTRKMFHLDEGRFV</sequence>
<dbReference type="GO" id="GO:0016810">
    <property type="term" value="F:hydrolase activity, acting on carbon-nitrogen (but not peptide) bonds"/>
    <property type="evidence" value="ECO:0007669"/>
    <property type="project" value="InterPro"/>
</dbReference>
<dbReference type="InterPro" id="IPR032466">
    <property type="entry name" value="Metal_Hydrolase"/>
</dbReference>
<dbReference type="EMBL" id="BLJY01000007">
    <property type="protein sequence ID" value="GFF17789.1"/>
    <property type="molecule type" value="Genomic_DNA"/>
</dbReference>
<evidence type="ECO:0000313" key="4">
    <source>
        <dbReference type="Proteomes" id="UP000452235"/>
    </source>
</evidence>
<organism evidence="3 4">
    <name type="scientific">Aspergillus terreus</name>
    <dbReference type="NCBI Taxonomy" id="33178"/>
    <lineage>
        <taxon>Eukaryota</taxon>
        <taxon>Fungi</taxon>
        <taxon>Dikarya</taxon>
        <taxon>Ascomycota</taxon>
        <taxon>Pezizomycotina</taxon>
        <taxon>Eurotiomycetes</taxon>
        <taxon>Eurotiomycetidae</taxon>
        <taxon>Eurotiales</taxon>
        <taxon>Aspergillaceae</taxon>
        <taxon>Aspergillus</taxon>
        <taxon>Aspergillus subgen. Circumdati</taxon>
    </lineage>
</organism>
<dbReference type="InterPro" id="IPR011059">
    <property type="entry name" value="Metal-dep_hydrolase_composite"/>
</dbReference>
<accession>A0A5M3Z936</accession>
<keyword evidence="1 3" id="KW-0378">Hydrolase</keyword>
<dbReference type="InterPro" id="IPR006680">
    <property type="entry name" value="Amidohydro-rel"/>
</dbReference>
<evidence type="ECO:0000259" key="2">
    <source>
        <dbReference type="Pfam" id="PF01979"/>
    </source>
</evidence>
<reference evidence="3 4" key="1">
    <citation type="submission" date="2020-01" db="EMBL/GenBank/DDBJ databases">
        <title>Aspergillus terreus IFO 6365 whole genome shotgun sequence.</title>
        <authorList>
            <person name="Kanamasa S."/>
            <person name="Takahashi H."/>
        </authorList>
    </citation>
    <scope>NUCLEOTIDE SEQUENCE [LARGE SCALE GENOMIC DNA]</scope>
    <source>
        <strain evidence="3 4">IFO 6365</strain>
    </source>
</reference>
<dbReference type="InterPro" id="IPR050287">
    <property type="entry name" value="MTA/SAH_deaminase"/>
</dbReference>
<gene>
    <name evidence="3" type="ORF">ATEIFO6365_0007033800</name>
</gene>
<comment type="caution">
    <text evidence="3">The sequence shown here is derived from an EMBL/GenBank/DDBJ whole genome shotgun (WGS) entry which is preliminary data.</text>
</comment>
<feature type="domain" description="Amidohydrolase-related" evidence="2">
    <location>
        <begin position="241"/>
        <end position="425"/>
    </location>
</feature>
<dbReference type="SUPFAM" id="SSF51556">
    <property type="entry name" value="Metallo-dependent hydrolases"/>
    <property type="match status" value="1"/>
</dbReference>
<evidence type="ECO:0000256" key="1">
    <source>
        <dbReference type="ARBA" id="ARBA00022801"/>
    </source>
</evidence>
<dbReference type="VEuPathDB" id="FungiDB:ATEG_05956"/>
<dbReference type="Gene3D" id="2.30.40.10">
    <property type="entry name" value="Urease, subunit C, domain 1"/>
    <property type="match status" value="1"/>
</dbReference>
<protein>
    <submittedName>
        <fullName evidence="3">Metallo-dependent hydrolase</fullName>
    </submittedName>
</protein>
<feature type="domain" description="Amidohydrolase-related" evidence="2">
    <location>
        <begin position="61"/>
        <end position="134"/>
    </location>
</feature>
<evidence type="ECO:0000313" key="3">
    <source>
        <dbReference type="EMBL" id="GFF17789.1"/>
    </source>
</evidence>
<name>A0A5M3Z936_ASPTE</name>
<keyword evidence="4" id="KW-1185">Reference proteome</keyword>